<gene>
    <name evidence="11" type="ORF">SAMN02745130_01879</name>
</gene>
<dbReference type="PRINTS" id="PR01959">
    <property type="entry name" value="SBIMPHPHTASE"/>
</dbReference>
<dbReference type="PRINTS" id="PR00377">
    <property type="entry name" value="IMPHPHTASES"/>
</dbReference>
<evidence type="ECO:0000313" key="12">
    <source>
        <dbReference type="Proteomes" id="UP000190460"/>
    </source>
</evidence>
<dbReference type="InterPro" id="IPR000760">
    <property type="entry name" value="Inositol_monophosphatase-like"/>
</dbReference>
<comment type="function">
    <text evidence="8">Part of the processive rRNA transcription and antitermination complex (rrnTAC). The complex forms an RNA-chaperone ring around the RNA exit tunnel of RNA polymerase (RNAP). It supports rapid transcription and antitermination of rRNA operons, cotranscriptional rRNA folding, and annealing of distal rRNA regions to allow correct ribosome biogenesis. This subunit may play a central role in organizing the structure.</text>
</comment>
<dbReference type="CDD" id="cd01639">
    <property type="entry name" value="IMPase"/>
    <property type="match status" value="1"/>
</dbReference>
<dbReference type="SUPFAM" id="SSF56655">
    <property type="entry name" value="Carbohydrate phosphatase"/>
    <property type="match status" value="1"/>
</dbReference>
<sequence>MHPMLNIATRTARQAGDLIRRYVGDLDKVRIQLKDANDFVSEVDKQAEREIIQALRRAYPDHAILGEESGQHGDETAEYQWVIDPLDGTTNFLYGLPHFAVSIGLKQRGRLLLGVVYDPLRDELFAAARGEGATLNNRRIRVSSRPSLENALLATGVPFRANQNLDLYLDTLRVLVPGTAGVRRFGSAALDLAWVACGRYDGFWEFGLQAWDLAAGALIIQEAGGLVGDLHGGSEHLTNGNLLAANPKVFKEMLQRLHPVLK</sequence>
<dbReference type="PANTHER" id="PTHR20854">
    <property type="entry name" value="INOSITOL MONOPHOSPHATASE"/>
    <property type="match status" value="1"/>
</dbReference>
<dbReference type="PANTHER" id="PTHR20854:SF4">
    <property type="entry name" value="INOSITOL-1-MONOPHOSPHATASE-RELATED"/>
    <property type="match status" value="1"/>
</dbReference>
<keyword evidence="6" id="KW-0889">Transcription antitermination</keyword>
<dbReference type="GO" id="GO:0046872">
    <property type="term" value="F:metal ion binding"/>
    <property type="evidence" value="ECO:0007669"/>
    <property type="project" value="UniProtKB-KW"/>
</dbReference>
<protein>
    <recommendedName>
        <fullName evidence="10">Inositol-1-monophosphatase</fullName>
        <ecNumber evidence="10">3.1.3.25</ecNumber>
    </recommendedName>
</protein>
<feature type="binding site" evidence="9">
    <location>
        <position position="86"/>
    </location>
    <ligand>
        <name>Mg(2+)</name>
        <dbReference type="ChEBI" id="CHEBI:18420"/>
        <label>1</label>
        <note>catalytic</note>
    </ligand>
</feature>
<evidence type="ECO:0000256" key="3">
    <source>
        <dbReference type="ARBA" id="ARBA00009759"/>
    </source>
</evidence>
<dbReference type="GO" id="GO:0008934">
    <property type="term" value="F:inositol monophosphate 1-phosphatase activity"/>
    <property type="evidence" value="ECO:0007669"/>
    <property type="project" value="InterPro"/>
</dbReference>
<evidence type="ECO:0000256" key="1">
    <source>
        <dbReference type="ARBA" id="ARBA00001033"/>
    </source>
</evidence>
<evidence type="ECO:0000256" key="7">
    <source>
        <dbReference type="ARBA" id="ARBA00022842"/>
    </source>
</evidence>
<evidence type="ECO:0000313" key="11">
    <source>
        <dbReference type="EMBL" id="SKA78490.1"/>
    </source>
</evidence>
<dbReference type="EC" id="3.1.3.25" evidence="10"/>
<dbReference type="Gene3D" id="3.30.540.10">
    <property type="entry name" value="Fructose-1,6-Bisphosphatase, subunit A, domain 1"/>
    <property type="match status" value="1"/>
</dbReference>
<feature type="binding site" evidence="9">
    <location>
        <position position="212"/>
    </location>
    <ligand>
        <name>Mg(2+)</name>
        <dbReference type="ChEBI" id="CHEBI:18420"/>
        <label>1</label>
        <note>catalytic</note>
    </ligand>
</feature>
<evidence type="ECO:0000256" key="2">
    <source>
        <dbReference type="ARBA" id="ARBA00001946"/>
    </source>
</evidence>
<evidence type="ECO:0000256" key="9">
    <source>
        <dbReference type="PIRSR" id="PIRSR600760-2"/>
    </source>
</evidence>
<keyword evidence="4 9" id="KW-0479">Metal-binding</keyword>
<dbReference type="OrthoDB" id="9785695at2"/>
<dbReference type="PROSITE" id="PS00630">
    <property type="entry name" value="IMP_2"/>
    <property type="match status" value="1"/>
</dbReference>
<dbReference type="FunFam" id="3.30.540.10:FF:000003">
    <property type="entry name" value="Inositol-1-monophosphatase"/>
    <property type="match status" value="1"/>
</dbReference>
<dbReference type="GO" id="GO:0031564">
    <property type="term" value="P:transcription antitermination"/>
    <property type="evidence" value="ECO:0007669"/>
    <property type="project" value="UniProtKB-KW"/>
</dbReference>
<evidence type="ECO:0000256" key="4">
    <source>
        <dbReference type="ARBA" id="ARBA00022723"/>
    </source>
</evidence>
<keyword evidence="6" id="KW-0804">Transcription</keyword>
<feature type="binding site" evidence="9">
    <location>
        <position position="67"/>
    </location>
    <ligand>
        <name>Mg(2+)</name>
        <dbReference type="ChEBI" id="CHEBI:18420"/>
        <label>1</label>
        <note>catalytic</note>
    </ligand>
</feature>
<keyword evidence="6" id="KW-0805">Transcription regulation</keyword>
<dbReference type="GO" id="GO:0006020">
    <property type="term" value="P:inositol metabolic process"/>
    <property type="evidence" value="ECO:0007669"/>
    <property type="project" value="TreeGrafter"/>
</dbReference>
<comment type="similarity">
    <text evidence="3 10">Belongs to the inositol monophosphatase superfamily.</text>
</comment>
<organism evidence="11 12">
    <name type="scientific">Thiothrix eikelboomii</name>
    <dbReference type="NCBI Taxonomy" id="92487"/>
    <lineage>
        <taxon>Bacteria</taxon>
        <taxon>Pseudomonadati</taxon>
        <taxon>Pseudomonadota</taxon>
        <taxon>Gammaproteobacteria</taxon>
        <taxon>Thiotrichales</taxon>
        <taxon>Thiotrichaceae</taxon>
        <taxon>Thiothrix</taxon>
    </lineage>
</organism>
<dbReference type="EMBL" id="FUYB01000007">
    <property type="protein sequence ID" value="SKA78490.1"/>
    <property type="molecule type" value="Genomic_DNA"/>
</dbReference>
<dbReference type="Gene3D" id="3.40.190.80">
    <property type="match status" value="1"/>
</dbReference>
<dbReference type="InterPro" id="IPR033942">
    <property type="entry name" value="IMPase"/>
</dbReference>
<comment type="catalytic activity">
    <reaction evidence="1 10">
        <text>a myo-inositol phosphate + H2O = myo-inositol + phosphate</text>
        <dbReference type="Rhea" id="RHEA:24056"/>
        <dbReference type="ChEBI" id="CHEBI:15377"/>
        <dbReference type="ChEBI" id="CHEBI:17268"/>
        <dbReference type="ChEBI" id="CHEBI:43474"/>
        <dbReference type="ChEBI" id="CHEBI:84139"/>
        <dbReference type="EC" id="3.1.3.25"/>
    </reaction>
</comment>
<accession>A0A1T4WM98</accession>
<feature type="binding site" evidence="9">
    <location>
        <position position="87"/>
    </location>
    <ligand>
        <name>Mg(2+)</name>
        <dbReference type="ChEBI" id="CHEBI:18420"/>
        <label>1</label>
        <note>catalytic</note>
    </ligand>
</feature>
<dbReference type="GO" id="GO:0007165">
    <property type="term" value="P:signal transduction"/>
    <property type="evidence" value="ECO:0007669"/>
    <property type="project" value="TreeGrafter"/>
</dbReference>
<keyword evidence="7 9" id="KW-0460">Magnesium</keyword>
<reference evidence="11 12" key="1">
    <citation type="submission" date="2017-02" db="EMBL/GenBank/DDBJ databases">
        <authorList>
            <person name="Peterson S.W."/>
        </authorList>
    </citation>
    <scope>NUCLEOTIDE SEQUENCE [LARGE SCALE GENOMIC DNA]</scope>
    <source>
        <strain evidence="11 12">ATCC 49788</strain>
    </source>
</reference>
<feature type="binding site" evidence="9">
    <location>
        <position position="84"/>
    </location>
    <ligand>
        <name>Mg(2+)</name>
        <dbReference type="ChEBI" id="CHEBI:18420"/>
        <label>1</label>
        <note>catalytic</note>
    </ligand>
</feature>
<dbReference type="PROSITE" id="PS00629">
    <property type="entry name" value="IMP_1"/>
    <property type="match status" value="1"/>
</dbReference>
<evidence type="ECO:0000256" key="10">
    <source>
        <dbReference type="RuleBase" id="RU364068"/>
    </source>
</evidence>
<dbReference type="Pfam" id="PF00459">
    <property type="entry name" value="Inositol_P"/>
    <property type="match status" value="1"/>
</dbReference>
<evidence type="ECO:0000256" key="8">
    <source>
        <dbReference type="ARBA" id="ARBA00058693"/>
    </source>
</evidence>
<keyword evidence="5 10" id="KW-0378">Hydrolase</keyword>
<evidence type="ECO:0000256" key="5">
    <source>
        <dbReference type="ARBA" id="ARBA00022801"/>
    </source>
</evidence>
<evidence type="ECO:0000256" key="6">
    <source>
        <dbReference type="ARBA" id="ARBA00022814"/>
    </source>
</evidence>
<name>A0A1T4WM98_9GAMM</name>
<comment type="cofactor">
    <cofactor evidence="2 9 10">
        <name>Mg(2+)</name>
        <dbReference type="ChEBI" id="CHEBI:18420"/>
    </cofactor>
</comment>
<dbReference type="STRING" id="92487.SAMN02745130_01879"/>
<dbReference type="Proteomes" id="UP000190460">
    <property type="component" value="Unassembled WGS sequence"/>
</dbReference>
<dbReference type="FunFam" id="3.40.190.80:FF:000002">
    <property type="entry name" value="Inositol-1-monophosphatase"/>
    <property type="match status" value="1"/>
</dbReference>
<dbReference type="InterPro" id="IPR022337">
    <property type="entry name" value="Inositol_monophosphatase_SuhB"/>
</dbReference>
<dbReference type="InterPro" id="IPR020583">
    <property type="entry name" value="Inositol_monoP_metal-BS"/>
</dbReference>
<proteinExistence type="inferred from homology"/>
<dbReference type="RefSeq" id="WP_078922343.1">
    <property type="nucleotide sequence ID" value="NZ_FUYB01000007.1"/>
</dbReference>
<dbReference type="AlphaFoldDB" id="A0A1T4WM98"/>
<keyword evidence="12" id="KW-1185">Reference proteome</keyword>
<dbReference type="InterPro" id="IPR020550">
    <property type="entry name" value="Inositol_monophosphatase_CS"/>
</dbReference>
<dbReference type="GO" id="GO:0046854">
    <property type="term" value="P:phosphatidylinositol phosphate biosynthetic process"/>
    <property type="evidence" value="ECO:0007669"/>
    <property type="project" value="InterPro"/>
</dbReference>